<gene>
    <name evidence="2" type="ORF">EVA_14026</name>
</gene>
<accession>J9FTN7</accession>
<evidence type="ECO:0000256" key="1">
    <source>
        <dbReference type="SAM" id="MobiDB-lite"/>
    </source>
</evidence>
<dbReference type="AlphaFoldDB" id="J9FTN7"/>
<feature type="region of interest" description="Disordered" evidence="1">
    <location>
        <begin position="13"/>
        <end position="44"/>
    </location>
</feature>
<evidence type="ECO:0000313" key="2">
    <source>
        <dbReference type="EMBL" id="EJW97868.1"/>
    </source>
</evidence>
<proteinExistence type="predicted"/>
<sequence length="54" mass="6310">MVFIQFSHHQKKTRKVSADGSNRHLPTIAFGTNPNLSNHDPKRHQKFYPVRQVL</sequence>
<name>J9FTN7_9ZZZZ</name>
<comment type="caution">
    <text evidence="2">The sequence shown here is derived from an EMBL/GenBank/DDBJ whole genome shotgun (WGS) entry which is preliminary data.</text>
</comment>
<protein>
    <submittedName>
        <fullName evidence="2">Uncharacterized protein</fullName>
    </submittedName>
</protein>
<reference evidence="2" key="1">
    <citation type="journal article" date="2012" name="PLoS ONE">
        <title>Gene sets for utilization of primary and secondary nutrition supplies in the distal gut of endangered iberian lynx.</title>
        <authorList>
            <person name="Alcaide M."/>
            <person name="Messina E."/>
            <person name="Richter M."/>
            <person name="Bargiela R."/>
            <person name="Peplies J."/>
            <person name="Huws S.A."/>
            <person name="Newbold C.J."/>
            <person name="Golyshin P.N."/>
            <person name="Simon M.A."/>
            <person name="Lopez G."/>
            <person name="Yakimov M.M."/>
            <person name="Ferrer M."/>
        </authorList>
    </citation>
    <scope>NUCLEOTIDE SEQUENCE</scope>
</reference>
<dbReference type="EMBL" id="AMCI01004543">
    <property type="protein sequence ID" value="EJW97868.1"/>
    <property type="molecule type" value="Genomic_DNA"/>
</dbReference>
<organism evidence="2">
    <name type="scientific">gut metagenome</name>
    <dbReference type="NCBI Taxonomy" id="749906"/>
    <lineage>
        <taxon>unclassified sequences</taxon>
        <taxon>metagenomes</taxon>
        <taxon>organismal metagenomes</taxon>
    </lineage>
</organism>